<organism evidence="3 4">
    <name type="scientific">Uabimicrobium amorphum</name>
    <dbReference type="NCBI Taxonomy" id="2596890"/>
    <lineage>
        <taxon>Bacteria</taxon>
        <taxon>Pseudomonadati</taxon>
        <taxon>Planctomycetota</taxon>
        <taxon>Candidatus Uabimicrobiia</taxon>
        <taxon>Candidatus Uabimicrobiales</taxon>
        <taxon>Candidatus Uabimicrobiaceae</taxon>
        <taxon>Candidatus Uabimicrobium</taxon>
    </lineage>
</organism>
<dbReference type="InterPro" id="IPR005532">
    <property type="entry name" value="SUMF_dom"/>
</dbReference>
<accession>A0A5S9F650</accession>
<evidence type="ECO:0000313" key="3">
    <source>
        <dbReference type="EMBL" id="BBM87516.1"/>
    </source>
</evidence>
<dbReference type="Pfam" id="PF00656">
    <property type="entry name" value="Peptidase_C14"/>
    <property type="match status" value="1"/>
</dbReference>
<evidence type="ECO:0000259" key="2">
    <source>
        <dbReference type="Pfam" id="PF03781"/>
    </source>
</evidence>
<dbReference type="PANTHER" id="PTHR23150">
    <property type="entry name" value="SULFATASE MODIFYING FACTOR 1, 2"/>
    <property type="match status" value="1"/>
</dbReference>
<protein>
    <submittedName>
        <fullName evidence="3">Uncharacterized protein</fullName>
    </submittedName>
</protein>
<dbReference type="InterPro" id="IPR016187">
    <property type="entry name" value="CTDL_fold"/>
</dbReference>
<proteinExistence type="predicted"/>
<dbReference type="SUPFAM" id="SSF52129">
    <property type="entry name" value="Caspase-like"/>
    <property type="match status" value="1"/>
</dbReference>
<dbReference type="Pfam" id="PF03781">
    <property type="entry name" value="FGE-sulfatase"/>
    <property type="match status" value="1"/>
</dbReference>
<sequence>MTAKNEMLGQCYLFVIAINNYKNVQQLTAPLQSAQDITQILISKYNFAEENILSLCDDEATRDNILYYLREFSTGLKEQDSLIIFYSGHGVIDEWTDEGYWLPVDATEESLGKWVSNYEIKKYVDHCRARHVLVICDSFFHGNFLSSQQEKRNIDDDMLTKWYVEQSRQVIYSGKTPSAEFNNHSAFTDAVLEALVDNKQSKLIASTLHLNVCTLLADKDKPYPYFYTFAQNQNGEYFFFLSVDSYKDLVTSQQINNTMQEIGDIEKKIGDIEQTELARIKSHIDDVGGNRAQEEVDNVIKIFKEKEKVESQLLELREIKNKLHKENSKRLERIANQKIDDVQKRLTLEIEKYNLFISSELCNEDIKDKAWGLVIRQCPEWWEAENVKSHDIEMLMLPPDERKSKNLHGLISEKGFKFTQQETYTCGDIAFAIDEFEHEKTGLIFALIPGGSFVMGGERYDWEKPMRSVTIRSFLISKFIISQEVWQQIMGDNPSFFKGDKRPVDSVSWDVCMEFCKKNDLELPSESQWEYAARGGSGHEYYWGNKMDQDYCWYGDNSGGQTHNIAEKKPNAYGLHDMLGNVWEWCLDTWHPNYEKAPQGDEAWIDDEFPSTRVIRGGSYYYIADFCRCAYRGRIASNRGNRFSSFRVVKNLF</sequence>
<dbReference type="GO" id="GO:0006508">
    <property type="term" value="P:proteolysis"/>
    <property type="evidence" value="ECO:0007669"/>
    <property type="project" value="InterPro"/>
</dbReference>
<feature type="domain" description="Peptidase C14 caspase" evidence="1">
    <location>
        <begin position="14"/>
        <end position="226"/>
    </location>
</feature>
<dbReference type="Gene3D" id="3.90.1580.10">
    <property type="entry name" value="paralog of FGE (formylglycine-generating enzyme)"/>
    <property type="match status" value="1"/>
</dbReference>
<dbReference type="OrthoDB" id="9812426at2"/>
<dbReference type="EMBL" id="AP019860">
    <property type="protein sequence ID" value="BBM87516.1"/>
    <property type="molecule type" value="Genomic_DNA"/>
</dbReference>
<gene>
    <name evidence="3" type="ORF">UABAM_05928</name>
</gene>
<dbReference type="InterPro" id="IPR042095">
    <property type="entry name" value="SUMF_sf"/>
</dbReference>
<name>A0A5S9F650_UABAM</name>
<dbReference type="InterPro" id="IPR011600">
    <property type="entry name" value="Pept_C14_caspase"/>
</dbReference>
<reference evidence="3 4" key="1">
    <citation type="submission" date="2019-08" db="EMBL/GenBank/DDBJ databases">
        <title>Complete genome sequence of Candidatus Uab amorphum.</title>
        <authorList>
            <person name="Shiratori T."/>
            <person name="Suzuki S."/>
            <person name="Kakizawa Y."/>
            <person name="Ishida K."/>
        </authorList>
    </citation>
    <scope>NUCLEOTIDE SEQUENCE [LARGE SCALE GENOMIC DNA]</scope>
    <source>
        <strain evidence="3 4">SRT547</strain>
    </source>
</reference>
<dbReference type="InterPro" id="IPR029030">
    <property type="entry name" value="Caspase-like_dom_sf"/>
</dbReference>
<dbReference type="Proteomes" id="UP000326354">
    <property type="component" value="Chromosome"/>
</dbReference>
<dbReference type="GO" id="GO:0120147">
    <property type="term" value="F:formylglycine-generating oxidase activity"/>
    <property type="evidence" value="ECO:0007669"/>
    <property type="project" value="TreeGrafter"/>
</dbReference>
<dbReference type="RefSeq" id="WP_151971533.1">
    <property type="nucleotide sequence ID" value="NZ_AP019860.1"/>
</dbReference>
<dbReference type="Gene3D" id="3.40.50.1460">
    <property type="match status" value="1"/>
</dbReference>
<dbReference type="InterPro" id="IPR051043">
    <property type="entry name" value="Sulfatase_Mod_Factor_Kinase"/>
</dbReference>
<keyword evidence="4" id="KW-1185">Reference proteome</keyword>
<evidence type="ECO:0000259" key="1">
    <source>
        <dbReference type="Pfam" id="PF00656"/>
    </source>
</evidence>
<dbReference type="PANTHER" id="PTHR23150:SF19">
    <property type="entry name" value="FORMYLGLYCINE-GENERATING ENZYME"/>
    <property type="match status" value="1"/>
</dbReference>
<feature type="domain" description="Sulfatase-modifying factor enzyme-like" evidence="2">
    <location>
        <begin position="447"/>
        <end position="650"/>
    </location>
</feature>
<dbReference type="KEGG" id="uam:UABAM_05928"/>
<dbReference type="GO" id="GO:0004197">
    <property type="term" value="F:cysteine-type endopeptidase activity"/>
    <property type="evidence" value="ECO:0007669"/>
    <property type="project" value="InterPro"/>
</dbReference>
<evidence type="ECO:0000313" key="4">
    <source>
        <dbReference type="Proteomes" id="UP000326354"/>
    </source>
</evidence>
<dbReference type="SUPFAM" id="SSF56436">
    <property type="entry name" value="C-type lectin-like"/>
    <property type="match status" value="1"/>
</dbReference>
<dbReference type="AlphaFoldDB" id="A0A5S9F650"/>